<dbReference type="PANTHER" id="PTHR37841">
    <property type="entry name" value="GLR2918 PROTEIN"/>
    <property type="match status" value="1"/>
</dbReference>
<dbReference type="OrthoDB" id="5464673at2"/>
<feature type="transmembrane region" description="Helical" evidence="1">
    <location>
        <begin position="20"/>
        <end position="40"/>
    </location>
</feature>
<sequence length="251" mass="28472">MRKISLLLNFRPLEFKIVLIHYDFYHVYLQSFTLYLIVILKLLKMKNLILGILISIPFVLFAQEQKEFDYVANQENGFTAVKLADTWGFVDNTGDLVVPLRSDLISNEEPESDKIGVAGIKYPQLKDGRAIIKKQENGINYYGFIDAKGKTVIEPIYLNVSNFSNGKALAIKLEEERLGKNQLLGKGVISYKYDVILLNKDGEVVKYLEGPFPVAVSKKKLREAPAINAKWLGENVISVKGPSGKWKIYRL</sequence>
<dbReference type="InterPro" id="IPR032774">
    <property type="entry name" value="WG_beta_rep"/>
</dbReference>
<dbReference type="EMBL" id="FUYY01000001">
    <property type="protein sequence ID" value="SKB36230.1"/>
    <property type="molecule type" value="Genomic_DNA"/>
</dbReference>
<organism evidence="2 3">
    <name type="scientific">Salegentibacter holothuriorum</name>
    <dbReference type="NCBI Taxonomy" id="241145"/>
    <lineage>
        <taxon>Bacteria</taxon>
        <taxon>Pseudomonadati</taxon>
        <taxon>Bacteroidota</taxon>
        <taxon>Flavobacteriia</taxon>
        <taxon>Flavobacteriales</taxon>
        <taxon>Flavobacteriaceae</taxon>
        <taxon>Salegentibacter</taxon>
    </lineage>
</organism>
<name>A0A1T5AN16_9FLAO</name>
<dbReference type="AlphaFoldDB" id="A0A1T5AN16"/>
<keyword evidence="1" id="KW-0472">Membrane</keyword>
<keyword evidence="1" id="KW-0812">Transmembrane</keyword>
<dbReference type="PANTHER" id="PTHR37841:SF1">
    <property type="entry name" value="DUF3298 DOMAIN-CONTAINING PROTEIN"/>
    <property type="match status" value="1"/>
</dbReference>
<gene>
    <name evidence="2" type="ORF">SAMN05660776_0715</name>
</gene>
<evidence type="ECO:0000313" key="3">
    <source>
        <dbReference type="Proteomes" id="UP000190230"/>
    </source>
</evidence>
<dbReference type="Pfam" id="PF14903">
    <property type="entry name" value="WG_beta_rep"/>
    <property type="match status" value="2"/>
</dbReference>
<evidence type="ECO:0000256" key="1">
    <source>
        <dbReference type="SAM" id="Phobius"/>
    </source>
</evidence>
<dbReference type="Proteomes" id="UP000190230">
    <property type="component" value="Unassembled WGS sequence"/>
</dbReference>
<reference evidence="3" key="1">
    <citation type="submission" date="2017-02" db="EMBL/GenBank/DDBJ databases">
        <authorList>
            <person name="Varghese N."/>
            <person name="Submissions S."/>
        </authorList>
    </citation>
    <scope>NUCLEOTIDE SEQUENCE [LARGE SCALE GENOMIC DNA]</scope>
    <source>
        <strain evidence="3">DSM 23405</strain>
    </source>
</reference>
<keyword evidence="1" id="KW-1133">Transmembrane helix</keyword>
<evidence type="ECO:0000313" key="2">
    <source>
        <dbReference type="EMBL" id="SKB36230.1"/>
    </source>
</evidence>
<dbReference type="STRING" id="241145.SAMN05660776_0715"/>
<protein>
    <submittedName>
        <fullName evidence="2">WG containing repeat-containing protein</fullName>
    </submittedName>
</protein>
<proteinExistence type="predicted"/>
<keyword evidence="3" id="KW-1185">Reference proteome</keyword>
<accession>A0A1T5AN16</accession>